<reference evidence="8" key="1">
    <citation type="journal article" date="2017" name="Proc. Natl. Acad. Sci. U.S.A.">
        <title>Simulation of Deepwater Horizon oil plume reveals substrate specialization within a complex community of hydrocarbon-degraders.</title>
        <authorList>
            <person name="Hu P."/>
            <person name="Dubinsky E.A."/>
            <person name="Probst A.J."/>
            <person name="Wang J."/>
            <person name="Sieber C.M.K."/>
            <person name="Tom L.M."/>
            <person name="Gardinali P."/>
            <person name="Banfield J.F."/>
            <person name="Atlas R.M."/>
            <person name="Andersen G.L."/>
        </authorList>
    </citation>
    <scope>NUCLEOTIDE SEQUENCE [LARGE SCALE GENOMIC DNA]</scope>
</reference>
<gene>
    <name evidence="7" type="ORF">A9Q84_10000</name>
</gene>
<keyword evidence="4" id="KW-0408">Iron</keyword>
<keyword evidence="2 5" id="KW-0561">Oxygen transport</keyword>
<dbReference type="GO" id="GO:0071500">
    <property type="term" value="P:cellular response to nitrosative stress"/>
    <property type="evidence" value="ECO:0007669"/>
    <property type="project" value="TreeGrafter"/>
</dbReference>
<evidence type="ECO:0000256" key="4">
    <source>
        <dbReference type="ARBA" id="ARBA00023004"/>
    </source>
</evidence>
<dbReference type="PANTHER" id="PTHR43396:SF3">
    <property type="entry name" value="FLAVOHEMOPROTEIN"/>
    <property type="match status" value="1"/>
</dbReference>
<dbReference type="GO" id="GO:0071949">
    <property type="term" value="F:FAD binding"/>
    <property type="evidence" value="ECO:0007669"/>
    <property type="project" value="TreeGrafter"/>
</dbReference>
<dbReference type="GO" id="GO:0046872">
    <property type="term" value="F:metal ion binding"/>
    <property type="evidence" value="ECO:0007669"/>
    <property type="project" value="UniProtKB-KW"/>
</dbReference>
<name>A0A1Y5F6Z3_9BACT</name>
<dbReference type="InterPro" id="IPR000971">
    <property type="entry name" value="Globin"/>
</dbReference>
<evidence type="ECO:0000259" key="6">
    <source>
        <dbReference type="PROSITE" id="PS01033"/>
    </source>
</evidence>
<dbReference type="GO" id="GO:0005344">
    <property type="term" value="F:oxygen carrier activity"/>
    <property type="evidence" value="ECO:0007669"/>
    <property type="project" value="UniProtKB-KW"/>
</dbReference>
<organism evidence="7 8">
    <name type="scientific">Halobacteriovorax marinus</name>
    <dbReference type="NCBI Taxonomy" id="97084"/>
    <lineage>
        <taxon>Bacteria</taxon>
        <taxon>Pseudomonadati</taxon>
        <taxon>Bdellovibrionota</taxon>
        <taxon>Bacteriovoracia</taxon>
        <taxon>Bacteriovoracales</taxon>
        <taxon>Halobacteriovoraceae</taxon>
        <taxon>Halobacteriovorax</taxon>
    </lineage>
</organism>
<comment type="caution">
    <text evidence="7">The sequence shown here is derived from an EMBL/GenBank/DDBJ whole genome shotgun (WGS) entry which is preliminary data.</text>
</comment>
<dbReference type="GO" id="GO:0020037">
    <property type="term" value="F:heme binding"/>
    <property type="evidence" value="ECO:0007669"/>
    <property type="project" value="InterPro"/>
</dbReference>
<dbReference type="InterPro" id="IPR012292">
    <property type="entry name" value="Globin/Proto"/>
</dbReference>
<dbReference type="GO" id="GO:0008941">
    <property type="term" value="F:nitric oxide dioxygenase NAD(P)H activity"/>
    <property type="evidence" value="ECO:0007669"/>
    <property type="project" value="TreeGrafter"/>
</dbReference>
<dbReference type="EMBL" id="MAAO01000006">
    <property type="protein sequence ID" value="OUR96666.1"/>
    <property type="molecule type" value="Genomic_DNA"/>
</dbReference>
<feature type="domain" description="Globin" evidence="6">
    <location>
        <begin position="1"/>
        <end position="133"/>
    </location>
</feature>
<dbReference type="GO" id="GO:0046210">
    <property type="term" value="P:nitric oxide catabolic process"/>
    <property type="evidence" value="ECO:0007669"/>
    <property type="project" value="TreeGrafter"/>
</dbReference>
<dbReference type="AlphaFoldDB" id="A0A1Y5F6Z3"/>
<dbReference type="PANTHER" id="PTHR43396">
    <property type="entry name" value="FLAVOHEMOPROTEIN"/>
    <property type="match status" value="1"/>
</dbReference>
<keyword evidence="1 5" id="KW-0349">Heme</keyword>
<protein>
    <recommendedName>
        <fullName evidence="6">Globin domain-containing protein</fullName>
    </recommendedName>
</protein>
<accession>A0A1Y5F6Z3</accession>
<dbReference type="PROSITE" id="PS01033">
    <property type="entry name" value="GLOBIN"/>
    <property type="match status" value="1"/>
</dbReference>
<dbReference type="Pfam" id="PF00042">
    <property type="entry name" value="Globin"/>
    <property type="match status" value="1"/>
</dbReference>
<dbReference type="InterPro" id="IPR009050">
    <property type="entry name" value="Globin-like_sf"/>
</dbReference>
<comment type="similarity">
    <text evidence="5">Belongs to the globin family.</text>
</comment>
<evidence type="ECO:0000256" key="5">
    <source>
        <dbReference type="RuleBase" id="RU000356"/>
    </source>
</evidence>
<evidence type="ECO:0000256" key="1">
    <source>
        <dbReference type="ARBA" id="ARBA00022617"/>
    </source>
</evidence>
<sequence length="202" mass="22991">MGLKVKLLRSSFDKVKPMANEFVDNFYENLWSDYPGSKPLFEKVDMKKQKAALIGSLVHIVDNLESPKLEGYLKGMGARHNNYGTEEEHYGWVGASLLKSFAYFFDDEWDKELNQAWTEAYGVISSLMIAGASEALEKEETTVNETDIRAYTIKLCESLVSEVLDEELEALVKDKARPKIKKMILKTLEEESKKLLKKPLTA</sequence>
<dbReference type="SUPFAM" id="SSF46458">
    <property type="entry name" value="Globin-like"/>
    <property type="match status" value="1"/>
</dbReference>
<evidence type="ECO:0000256" key="2">
    <source>
        <dbReference type="ARBA" id="ARBA00022621"/>
    </source>
</evidence>
<keyword evidence="5" id="KW-0813">Transport</keyword>
<evidence type="ECO:0000313" key="7">
    <source>
        <dbReference type="EMBL" id="OUR96666.1"/>
    </source>
</evidence>
<proteinExistence type="inferred from homology"/>
<dbReference type="Proteomes" id="UP000196531">
    <property type="component" value="Unassembled WGS sequence"/>
</dbReference>
<dbReference type="GO" id="GO:0019825">
    <property type="term" value="F:oxygen binding"/>
    <property type="evidence" value="ECO:0007669"/>
    <property type="project" value="InterPro"/>
</dbReference>
<evidence type="ECO:0000256" key="3">
    <source>
        <dbReference type="ARBA" id="ARBA00022723"/>
    </source>
</evidence>
<keyword evidence="3" id="KW-0479">Metal-binding</keyword>
<evidence type="ECO:0000313" key="8">
    <source>
        <dbReference type="Proteomes" id="UP000196531"/>
    </source>
</evidence>
<dbReference type="CDD" id="cd12131">
    <property type="entry name" value="HGbI-like"/>
    <property type="match status" value="1"/>
</dbReference>
<dbReference type="Gene3D" id="1.10.490.10">
    <property type="entry name" value="Globins"/>
    <property type="match status" value="1"/>
</dbReference>